<feature type="non-terminal residue" evidence="3">
    <location>
        <position position="1"/>
    </location>
</feature>
<reference evidence="3 4" key="1">
    <citation type="submission" date="2020-06" db="EMBL/GenBank/DDBJ databases">
        <title>Transcriptomic and genomic resources for Thalictrum thalictroides and T. hernandezii: Facilitating candidate gene discovery in an emerging model plant lineage.</title>
        <authorList>
            <person name="Arias T."/>
            <person name="Riano-Pachon D.M."/>
            <person name="Di Stilio V.S."/>
        </authorList>
    </citation>
    <scope>NUCLEOTIDE SEQUENCE [LARGE SCALE GENOMIC DNA]</scope>
    <source>
        <strain evidence="4">cv. WT478/WT964</strain>
        <tissue evidence="3">Leaves</tissue>
    </source>
</reference>
<comment type="caution">
    <text evidence="3">The sequence shown here is derived from an EMBL/GenBank/DDBJ whole genome shotgun (WGS) entry which is preliminary data.</text>
</comment>
<dbReference type="InterPro" id="IPR019557">
    <property type="entry name" value="AminoTfrase-like_pln_mobile"/>
</dbReference>
<dbReference type="AlphaFoldDB" id="A0A7J6WRF7"/>
<evidence type="ECO:0000256" key="1">
    <source>
        <dbReference type="SAM" id="MobiDB-lite"/>
    </source>
</evidence>
<dbReference type="EMBL" id="JABWDY010011892">
    <property type="protein sequence ID" value="KAF5199488.1"/>
    <property type="molecule type" value="Genomic_DNA"/>
</dbReference>
<dbReference type="Proteomes" id="UP000554482">
    <property type="component" value="Unassembled WGS sequence"/>
</dbReference>
<dbReference type="Pfam" id="PF10536">
    <property type="entry name" value="PMD"/>
    <property type="match status" value="1"/>
</dbReference>
<evidence type="ECO:0000313" key="4">
    <source>
        <dbReference type="Proteomes" id="UP000554482"/>
    </source>
</evidence>
<proteinExistence type="predicted"/>
<organism evidence="3 4">
    <name type="scientific">Thalictrum thalictroides</name>
    <name type="common">Rue-anemone</name>
    <name type="synonym">Anemone thalictroides</name>
    <dbReference type="NCBI Taxonomy" id="46969"/>
    <lineage>
        <taxon>Eukaryota</taxon>
        <taxon>Viridiplantae</taxon>
        <taxon>Streptophyta</taxon>
        <taxon>Embryophyta</taxon>
        <taxon>Tracheophyta</taxon>
        <taxon>Spermatophyta</taxon>
        <taxon>Magnoliopsida</taxon>
        <taxon>Ranunculales</taxon>
        <taxon>Ranunculaceae</taxon>
        <taxon>Thalictroideae</taxon>
        <taxon>Thalictrum</taxon>
    </lineage>
</organism>
<name>A0A7J6WRF7_THATH</name>
<sequence length="331" mass="37631">MCHGRKARMLQGSSSSYPNQNQIEENQEIPPFEFPGSQEKFEARELALGTLGHISDNNYTNELYEVGWCAGLVDISGIGRYDWGGTTMAHLYSSMDWFVTFGKKLRQLTGFYWILQFWWYEFLASCNHILLEFDRTLFPRVLLWETSNRLRILGIVSSNLVQAQQVIETRTIESIRWLPWVRGSLQLPIVQNSLRLSQQRVVLASPEVRVWYLGDKCARQIEGLIAIPYPPPRHMDCSDLTFPQSLARVARVANVDVVTTEALRPECQFTYPPNPDISSQGPHPIRDTQAAPEMDDFNLGVVSSQGLPLSLAISLMDPSSDFVGRVQSFDE</sequence>
<evidence type="ECO:0000259" key="2">
    <source>
        <dbReference type="Pfam" id="PF10536"/>
    </source>
</evidence>
<feature type="domain" description="Aminotransferase-like plant mobile" evidence="2">
    <location>
        <begin position="72"/>
        <end position="227"/>
    </location>
</feature>
<dbReference type="OrthoDB" id="1750608at2759"/>
<feature type="region of interest" description="Disordered" evidence="1">
    <location>
        <begin position="1"/>
        <end position="21"/>
    </location>
</feature>
<protein>
    <recommendedName>
        <fullName evidence="2">Aminotransferase-like plant mobile domain-containing protein</fullName>
    </recommendedName>
</protein>
<accession>A0A7J6WRF7</accession>
<keyword evidence="4" id="KW-1185">Reference proteome</keyword>
<feature type="compositionally biased region" description="Polar residues" evidence="1">
    <location>
        <begin position="11"/>
        <end position="21"/>
    </location>
</feature>
<evidence type="ECO:0000313" key="3">
    <source>
        <dbReference type="EMBL" id="KAF5199488.1"/>
    </source>
</evidence>
<gene>
    <name evidence="3" type="ORF">FRX31_010925</name>
</gene>